<evidence type="ECO:0000256" key="5">
    <source>
        <dbReference type="ARBA" id="ARBA00023004"/>
    </source>
</evidence>
<evidence type="ECO:0000256" key="3">
    <source>
        <dbReference type="ARBA" id="ARBA00022691"/>
    </source>
</evidence>
<proteinExistence type="predicted"/>
<dbReference type="Proteomes" id="UP001144352">
    <property type="component" value="Unassembled WGS sequence"/>
</dbReference>
<evidence type="ECO:0000256" key="2">
    <source>
        <dbReference type="ARBA" id="ARBA00022485"/>
    </source>
</evidence>
<dbReference type="GO" id="GO:0005737">
    <property type="term" value="C:cytoplasm"/>
    <property type="evidence" value="ECO:0007669"/>
    <property type="project" value="TreeGrafter"/>
</dbReference>
<dbReference type="InterPro" id="IPR023404">
    <property type="entry name" value="rSAM_horseshoe"/>
</dbReference>
<evidence type="ECO:0000256" key="4">
    <source>
        <dbReference type="ARBA" id="ARBA00022723"/>
    </source>
</evidence>
<dbReference type="GO" id="GO:0051539">
    <property type="term" value="F:4 iron, 4 sulfur cluster binding"/>
    <property type="evidence" value="ECO:0007669"/>
    <property type="project" value="UniProtKB-KW"/>
</dbReference>
<dbReference type="SFLD" id="SFLDS00029">
    <property type="entry name" value="Radical_SAM"/>
    <property type="match status" value="1"/>
</dbReference>
<evidence type="ECO:0000313" key="8">
    <source>
        <dbReference type="EMBL" id="GLI39663.1"/>
    </source>
</evidence>
<dbReference type="Pfam" id="PF16199">
    <property type="entry name" value="Radical_SAM_C"/>
    <property type="match status" value="1"/>
</dbReference>
<dbReference type="InterPro" id="IPR039661">
    <property type="entry name" value="ELP3"/>
</dbReference>
<dbReference type="PANTHER" id="PTHR11135">
    <property type="entry name" value="HISTONE ACETYLTRANSFERASE-RELATED"/>
    <property type="match status" value="1"/>
</dbReference>
<dbReference type="InterPro" id="IPR032432">
    <property type="entry name" value="Radical_SAM_C"/>
</dbReference>
<keyword evidence="2" id="KW-0004">4Fe-4S</keyword>
<dbReference type="Pfam" id="PF04055">
    <property type="entry name" value="Radical_SAM"/>
    <property type="match status" value="1"/>
</dbReference>
<gene>
    <name evidence="8" type="ORF">GHYDROH2_31640</name>
</gene>
<keyword evidence="4" id="KW-0479">Metal-binding</keyword>
<keyword evidence="9" id="KW-1185">Reference proteome</keyword>
<dbReference type="SMART" id="SM00729">
    <property type="entry name" value="Elp3"/>
    <property type="match status" value="1"/>
</dbReference>
<accession>A0A9W6G3H2</accession>
<comment type="cofactor">
    <cofactor evidence="1">
        <name>[4Fe-4S] cluster</name>
        <dbReference type="ChEBI" id="CHEBI:49883"/>
    </cofactor>
</comment>
<dbReference type="GO" id="GO:0003824">
    <property type="term" value="F:catalytic activity"/>
    <property type="evidence" value="ECO:0007669"/>
    <property type="project" value="InterPro"/>
</dbReference>
<organism evidence="8 9">
    <name type="scientific">Geobacter hydrogenophilus</name>
    <dbReference type="NCBI Taxonomy" id="40983"/>
    <lineage>
        <taxon>Bacteria</taxon>
        <taxon>Pseudomonadati</taxon>
        <taxon>Thermodesulfobacteriota</taxon>
        <taxon>Desulfuromonadia</taxon>
        <taxon>Geobacterales</taxon>
        <taxon>Geobacteraceae</taxon>
        <taxon>Geobacter</taxon>
    </lineage>
</organism>
<dbReference type="InterPro" id="IPR058240">
    <property type="entry name" value="rSAM_sf"/>
</dbReference>
<dbReference type="SUPFAM" id="SSF102114">
    <property type="entry name" value="Radical SAM enzymes"/>
    <property type="match status" value="1"/>
</dbReference>
<evidence type="ECO:0000256" key="6">
    <source>
        <dbReference type="ARBA" id="ARBA00023014"/>
    </source>
</evidence>
<reference evidence="8" key="1">
    <citation type="submission" date="2022-12" db="EMBL/GenBank/DDBJ databases">
        <title>Reference genome sequencing for broad-spectrum identification of bacterial and archaeal isolates by mass spectrometry.</title>
        <authorList>
            <person name="Sekiguchi Y."/>
            <person name="Tourlousse D.M."/>
        </authorList>
    </citation>
    <scope>NUCLEOTIDE SEQUENCE</scope>
    <source>
        <strain evidence="8">H2</strain>
    </source>
</reference>
<dbReference type="SFLD" id="SFLDG01086">
    <property type="entry name" value="elongater_protein-like"/>
    <property type="match status" value="1"/>
</dbReference>
<dbReference type="Gene3D" id="3.80.30.20">
    <property type="entry name" value="tm_1862 like domain"/>
    <property type="match status" value="1"/>
</dbReference>
<dbReference type="SFLD" id="SFLDG01082">
    <property type="entry name" value="B12-binding_domain_containing"/>
    <property type="match status" value="1"/>
</dbReference>
<comment type="caution">
    <text evidence="8">The sequence shown here is derived from an EMBL/GenBank/DDBJ whole genome shotgun (WGS) entry which is preliminary data.</text>
</comment>
<feature type="domain" description="Radical SAM core" evidence="7">
    <location>
        <begin position="1"/>
        <end position="236"/>
    </location>
</feature>
<name>A0A9W6G3H2_9BACT</name>
<keyword evidence="3" id="KW-0949">S-adenosyl-L-methionine</keyword>
<dbReference type="CDD" id="cd01335">
    <property type="entry name" value="Radical_SAM"/>
    <property type="match status" value="1"/>
</dbReference>
<dbReference type="GO" id="GO:0046872">
    <property type="term" value="F:metal ion binding"/>
    <property type="evidence" value="ECO:0007669"/>
    <property type="project" value="UniProtKB-KW"/>
</dbReference>
<sequence>MKPLIVPFFISHQGCPHQCVFCDQERISGQRPGLPEPAEMIATIDRYAACGRGRPLEVAFYGGTFTSLPRSDQEQLLAPLQPLMATGSVARVRLSTRPDAVDGETARFLASRGVATVELGVQSMDDAVLAAAGRGHGAAHVEEAFASLCGAGIDIGAQLMPGLPGDTADSAIESLERILALSPAFVRIYPTVVVEGTRLAELWRSGDYTPLALDDAVSLCAAMLRRCISAGVPVIRIGLQPTEELERPGTVLAGPWHPAFRQLAESELFFDLLQRLAAGIPAGSDMEVACAPRRVSDVAGQHRRNLVRLRERSGVAVKRITGSSHLSPYDLEIVYSGGTIAGNVLD</sequence>
<dbReference type="EMBL" id="BSDS01000002">
    <property type="protein sequence ID" value="GLI39663.1"/>
    <property type="molecule type" value="Genomic_DNA"/>
</dbReference>
<evidence type="ECO:0000256" key="1">
    <source>
        <dbReference type="ARBA" id="ARBA00001966"/>
    </source>
</evidence>
<evidence type="ECO:0000313" key="9">
    <source>
        <dbReference type="Proteomes" id="UP001144352"/>
    </source>
</evidence>
<keyword evidence="5" id="KW-0408">Iron</keyword>
<dbReference type="PANTHER" id="PTHR11135:SF0">
    <property type="entry name" value="ELONGATOR COMPLEX PROTEIN 3"/>
    <property type="match status" value="1"/>
</dbReference>
<dbReference type="InterPro" id="IPR006638">
    <property type="entry name" value="Elp3/MiaA/NifB-like_rSAM"/>
</dbReference>
<evidence type="ECO:0000259" key="7">
    <source>
        <dbReference type="PROSITE" id="PS51918"/>
    </source>
</evidence>
<dbReference type="GO" id="GO:0002926">
    <property type="term" value="P:tRNA wobble base 5-methoxycarbonylmethyl-2-thiouridinylation"/>
    <property type="evidence" value="ECO:0007669"/>
    <property type="project" value="TreeGrafter"/>
</dbReference>
<dbReference type="PROSITE" id="PS51918">
    <property type="entry name" value="RADICAL_SAM"/>
    <property type="match status" value="1"/>
</dbReference>
<keyword evidence="6" id="KW-0411">Iron-sulfur</keyword>
<protein>
    <submittedName>
        <fullName evidence="8">Radical SAM protein</fullName>
    </submittedName>
</protein>
<dbReference type="InterPro" id="IPR007197">
    <property type="entry name" value="rSAM"/>
</dbReference>
<dbReference type="RefSeq" id="WP_214184507.1">
    <property type="nucleotide sequence ID" value="NZ_BSDS01000002.1"/>
</dbReference>
<dbReference type="AlphaFoldDB" id="A0A9W6G3H2"/>